<proteinExistence type="predicted"/>
<evidence type="ECO:0000313" key="3">
    <source>
        <dbReference type="Proteomes" id="UP000008204"/>
    </source>
</evidence>
<dbReference type="HOGENOM" id="CLU_130448_0_0_3"/>
<dbReference type="KEGG" id="cyp:PCC8801_4226"/>
<dbReference type="OrthoDB" id="511176at2"/>
<feature type="transmembrane region" description="Helical" evidence="1">
    <location>
        <begin position="155"/>
        <end position="175"/>
    </location>
</feature>
<dbReference type="Proteomes" id="UP000008204">
    <property type="component" value="Chromosome"/>
</dbReference>
<accession>B7K698</accession>
<keyword evidence="1" id="KW-1133">Transmembrane helix</keyword>
<evidence type="ECO:0008006" key="4">
    <source>
        <dbReference type="Google" id="ProtNLM"/>
    </source>
</evidence>
<evidence type="ECO:0000313" key="2">
    <source>
        <dbReference type="EMBL" id="ACK68151.1"/>
    </source>
</evidence>
<dbReference type="eggNOG" id="ENOG502ZBN5">
    <property type="taxonomic scope" value="Bacteria"/>
</dbReference>
<keyword evidence="1" id="KW-0472">Membrane</keyword>
<dbReference type="STRING" id="41431.PCC8801_4226"/>
<feature type="transmembrane region" description="Helical" evidence="1">
    <location>
        <begin position="44"/>
        <end position="62"/>
    </location>
</feature>
<gene>
    <name evidence="2" type="ordered locus">PCC8801_4226</name>
</gene>
<keyword evidence="3" id="KW-1185">Reference proteome</keyword>
<sequence length="183" mass="20948">MTLDSLKIFRISSLIRLTLVSLYIALTVPLPFLAKVTAAPVPSWVLWIGIILGLIALVGALSEQVILDNDKIEVTYPRWFRFFFRKGWSLSWSEIKDLKLRTTGQGGLVYYFVCHHSEQAYLLPMRIAGFNTLVKIVTEKTGIDTTDIRPLSQPWMYLILLILTLFLLLIDAWILNTAIDFFI</sequence>
<protein>
    <recommendedName>
        <fullName evidence="4">DUF304 domain-containing protein</fullName>
    </recommendedName>
</protein>
<reference evidence="3" key="1">
    <citation type="journal article" date="2011" name="MBio">
        <title>Novel metabolic attributes of the genus Cyanothece, comprising a group of unicellular nitrogen-fixing Cyanobacteria.</title>
        <authorList>
            <person name="Bandyopadhyay A."/>
            <person name="Elvitigala T."/>
            <person name="Welsh E."/>
            <person name="Stockel J."/>
            <person name="Liberton M."/>
            <person name="Min H."/>
            <person name="Sherman L.A."/>
            <person name="Pakrasi H.B."/>
        </authorList>
    </citation>
    <scope>NUCLEOTIDE SEQUENCE [LARGE SCALE GENOMIC DNA]</scope>
    <source>
        <strain evidence="3">PCC 8801</strain>
    </source>
</reference>
<evidence type="ECO:0000256" key="1">
    <source>
        <dbReference type="SAM" id="Phobius"/>
    </source>
</evidence>
<name>B7K698_RIPO1</name>
<dbReference type="AlphaFoldDB" id="B7K698"/>
<dbReference type="RefSeq" id="WP_015957320.1">
    <property type="nucleotide sequence ID" value="NC_011726.1"/>
</dbReference>
<keyword evidence="1" id="KW-0812">Transmembrane</keyword>
<organism evidence="2 3">
    <name type="scientific">Rippkaea orientalis (strain PCC 8801 / RF-1)</name>
    <name type="common">Cyanothece sp. (strain PCC 8801)</name>
    <dbReference type="NCBI Taxonomy" id="41431"/>
    <lineage>
        <taxon>Bacteria</taxon>
        <taxon>Bacillati</taxon>
        <taxon>Cyanobacteriota</taxon>
        <taxon>Cyanophyceae</taxon>
        <taxon>Oscillatoriophycideae</taxon>
        <taxon>Chroococcales</taxon>
        <taxon>Aphanothecaceae</taxon>
        <taxon>Rippkaea</taxon>
        <taxon>Rippkaea orientalis</taxon>
    </lineage>
</organism>
<dbReference type="EMBL" id="CP001287">
    <property type="protein sequence ID" value="ACK68151.1"/>
    <property type="molecule type" value="Genomic_DNA"/>
</dbReference>
<feature type="transmembrane region" description="Helical" evidence="1">
    <location>
        <begin position="14"/>
        <end position="32"/>
    </location>
</feature>